<organism evidence="1">
    <name type="scientific">uncultured virus</name>
    <dbReference type="NCBI Taxonomy" id="340016"/>
    <lineage>
        <taxon>Viruses</taxon>
        <taxon>environmental samples</taxon>
    </lineage>
</organism>
<accession>D5L2E3</accession>
<protein>
    <submittedName>
        <fullName evidence="1">Uncharacterized protein</fullName>
    </submittedName>
</protein>
<name>D5L2E3_9VIRU</name>
<reference evidence="1" key="1">
    <citation type="journal article" date="2010" name="Environ. Microbiol.">
        <title>The metavirome of a hypersaline environment.</title>
        <authorList>
            <person name="Santos F."/>
            <person name="Yarza P."/>
            <person name="Parro V."/>
            <person name="Briones C."/>
            <person name="Anton J."/>
        </authorList>
    </citation>
    <scope>NUCLEOTIDE SEQUENCE</scope>
</reference>
<dbReference type="EMBL" id="GU735188">
    <property type="protein sequence ID" value="ADE29202.1"/>
    <property type="molecule type" value="Genomic_DNA"/>
</dbReference>
<proteinExistence type="predicted"/>
<sequence length="113" mass="12810">MTATAYHLSSDLLESYGIESVVADITVERMSGESYHIASDVEEIVEVVGLDGCRFPREKLDELVLSEGYDNVHLFIFEHFEDDLQECAIDNGPELEANSYSDYMARKAESDWH</sequence>
<evidence type="ECO:0000313" key="1">
    <source>
        <dbReference type="EMBL" id="ADE29202.1"/>
    </source>
</evidence>